<comment type="similarity">
    <text evidence="1">Belongs to the GSP E family.</text>
</comment>
<gene>
    <name evidence="3" type="ORF">HA252_02750</name>
    <name evidence="4" type="ORF">J4203_02030</name>
</gene>
<dbReference type="Gene3D" id="3.40.50.300">
    <property type="entry name" value="P-loop containing nucleotide triphosphate hydrolases"/>
    <property type="match status" value="1"/>
</dbReference>
<dbReference type="CDD" id="cd01130">
    <property type="entry name" value="VirB11-like_ATPase"/>
    <property type="match status" value="1"/>
</dbReference>
<dbReference type="PANTHER" id="PTHR30486:SF15">
    <property type="entry name" value="TYPE II_IV SECRETION SYSTEM ATPASE"/>
    <property type="match status" value="1"/>
</dbReference>
<dbReference type="Gene3D" id="3.30.450.380">
    <property type="match status" value="1"/>
</dbReference>
<dbReference type="EMBL" id="DUGH01000068">
    <property type="protein sequence ID" value="HIH16298.1"/>
    <property type="molecule type" value="Genomic_DNA"/>
</dbReference>
<reference evidence="3" key="1">
    <citation type="journal article" date="2020" name="bioRxiv">
        <title>A rank-normalized archaeal taxonomy based on genome phylogeny resolves widespread incomplete and uneven classifications.</title>
        <authorList>
            <person name="Rinke C."/>
            <person name="Chuvochina M."/>
            <person name="Mussig A.J."/>
            <person name="Chaumeil P.-A."/>
            <person name="Waite D.W."/>
            <person name="Whitman W.B."/>
            <person name="Parks D.H."/>
            <person name="Hugenholtz P."/>
        </authorList>
    </citation>
    <scope>NUCLEOTIDE SEQUENCE</scope>
    <source>
        <strain evidence="3">UBA10219</strain>
    </source>
</reference>
<reference evidence="4" key="2">
    <citation type="submission" date="2021-03" db="EMBL/GenBank/DDBJ databases">
        <authorList>
            <person name="Jaffe A."/>
        </authorList>
    </citation>
    <scope>NUCLEOTIDE SEQUENCE</scope>
    <source>
        <strain evidence="4">RIFCSPLOWO2_01_FULL_58_19</strain>
    </source>
</reference>
<accession>A0A7J4JF01</accession>
<dbReference type="InterPro" id="IPR027417">
    <property type="entry name" value="P-loop_NTPase"/>
</dbReference>
<dbReference type="Proteomes" id="UP000564964">
    <property type="component" value="Unassembled WGS sequence"/>
</dbReference>
<dbReference type="SUPFAM" id="SSF52540">
    <property type="entry name" value="P-loop containing nucleoside triphosphate hydrolases"/>
    <property type="match status" value="1"/>
</dbReference>
<comment type="caution">
    <text evidence="3">The sequence shown here is derived from an EMBL/GenBank/DDBJ whole genome shotgun (WGS) entry which is preliminary data.</text>
</comment>
<evidence type="ECO:0000313" key="4">
    <source>
        <dbReference type="EMBL" id="MBS3062626.1"/>
    </source>
</evidence>
<name>A0A7J4JF01_9ARCH</name>
<organism evidence="3 5">
    <name type="scientific">Candidatus Iainarchaeum sp</name>
    <dbReference type="NCBI Taxonomy" id="3101447"/>
    <lineage>
        <taxon>Archaea</taxon>
        <taxon>Candidatus Iainarchaeota</taxon>
        <taxon>Candidatus Iainarchaeia</taxon>
        <taxon>Candidatus Iainarchaeales</taxon>
        <taxon>Candidatus Iainarchaeaceae</taxon>
        <taxon>Candidatus Iainarchaeum</taxon>
    </lineage>
</organism>
<evidence type="ECO:0000256" key="1">
    <source>
        <dbReference type="ARBA" id="ARBA00006611"/>
    </source>
</evidence>
<dbReference type="EMBL" id="JAGVWE010000002">
    <property type="protein sequence ID" value="MBS3062626.1"/>
    <property type="molecule type" value="Genomic_DNA"/>
</dbReference>
<evidence type="ECO:0000313" key="3">
    <source>
        <dbReference type="EMBL" id="HIH16298.1"/>
    </source>
</evidence>
<dbReference type="InterPro" id="IPR001482">
    <property type="entry name" value="T2SS/T4SS_dom"/>
</dbReference>
<proteinExistence type="inferred from homology"/>
<protein>
    <submittedName>
        <fullName evidence="3">CpaF family protein</fullName>
    </submittedName>
</protein>
<dbReference type="InterPro" id="IPR050921">
    <property type="entry name" value="T4SS_GSP_E_ATPase"/>
</dbReference>
<dbReference type="PANTHER" id="PTHR30486">
    <property type="entry name" value="TWITCHING MOTILITY PROTEIN PILT"/>
    <property type="match status" value="1"/>
</dbReference>
<evidence type="ECO:0000313" key="5">
    <source>
        <dbReference type="Proteomes" id="UP000564964"/>
    </source>
</evidence>
<feature type="domain" description="Bacterial type II secretion system protein E" evidence="2">
    <location>
        <begin position="287"/>
        <end position="458"/>
    </location>
</feature>
<dbReference type="Pfam" id="PF00437">
    <property type="entry name" value="T2SSE"/>
    <property type="match status" value="1"/>
</dbReference>
<evidence type="ECO:0000259" key="2">
    <source>
        <dbReference type="Pfam" id="PF00437"/>
    </source>
</evidence>
<dbReference type="GO" id="GO:0016887">
    <property type="term" value="F:ATP hydrolysis activity"/>
    <property type="evidence" value="ECO:0007669"/>
    <property type="project" value="InterPro"/>
</dbReference>
<dbReference type="AlphaFoldDB" id="A0A7J4JF01"/>
<sequence>MPNPAVESRKPLARKTVYLSTKVDRLFDLLKVHKRLAFGKIAAELAWTPSAVETVGKILEEAGLVDVEYPATMVQSPRISLRKELPPEPLAPSAGKILAQYPLLIDFVPAEVNLVQGGDDSRPLYELNTPVLGVYTRVFLERLRDRIAEKIPIEVTEITDESKSVELKKKFFDVAKTELKSFLGENNEETLNALSGFLLHSMYGLGNIELFMADNDLEEIAINSSKTPVTVYHRKHGWLKTNLSMSGEEAIANTSALIGRKVGRDITTLNPILDAHLVTGDRVNATLFPVSSLGNTLTIRRFARRPWTVIDFIGSSHTMNVEMAALLWEAMQYELNILVAGGTASGKTAALNTLSAFIPSYHRVISIEDVREIMLPRHMAWNWVPLTTRNPNPEGLGEVSMLDLMYSSLRMRPDRIIVGEIRRQKEAEVLFEAMHTGHSVYSTIHANSSAQVMRRLTEPPISVPPLEVEAIDLVLVQYRDRRTNLRRTYELAEIESGVTGNQLSINPVYRWKPREDAWESVNKPTKFLREINLHTGLTEKEVNQELDGKALILNWMLANHCKDIDEVGAIMKSYYSDAERLLEAAKKNAGPATMKGI</sequence>
<dbReference type="Proteomes" id="UP000678237">
    <property type="component" value="Unassembled WGS sequence"/>
</dbReference>
<reference evidence="4" key="3">
    <citation type="submission" date="2021-05" db="EMBL/GenBank/DDBJ databases">
        <title>Protein family content uncovers lineage relationships and bacterial pathway maintenance mechanisms in DPANN archaea.</title>
        <authorList>
            <person name="Castelle C.J."/>
            <person name="Meheust R."/>
            <person name="Jaffe A.L."/>
            <person name="Seitz K."/>
            <person name="Gong X."/>
            <person name="Baker B.J."/>
            <person name="Banfield J.F."/>
        </authorList>
    </citation>
    <scope>NUCLEOTIDE SEQUENCE</scope>
    <source>
        <strain evidence="4">RIFCSPLOWO2_01_FULL_58_19</strain>
    </source>
</reference>